<evidence type="ECO:0000313" key="6">
    <source>
        <dbReference type="Proteomes" id="UP000694388"/>
    </source>
</evidence>
<dbReference type="InterPro" id="IPR057667">
    <property type="entry name" value="HTH_SB"/>
</dbReference>
<dbReference type="GO" id="GO:0015074">
    <property type="term" value="P:DNA integration"/>
    <property type="evidence" value="ECO:0007669"/>
    <property type="project" value="InterPro"/>
</dbReference>
<reference evidence="5" key="1">
    <citation type="submission" date="2025-08" db="UniProtKB">
        <authorList>
            <consortium name="Ensembl"/>
        </authorList>
    </citation>
    <scope>IDENTIFICATION</scope>
</reference>
<dbReference type="Pfam" id="PF01498">
    <property type="entry name" value="HTH_Tnp_Tc3_2"/>
    <property type="match status" value="1"/>
</dbReference>
<dbReference type="InterPro" id="IPR009057">
    <property type="entry name" value="Homeodomain-like_sf"/>
</dbReference>
<reference evidence="5" key="2">
    <citation type="submission" date="2025-09" db="UniProtKB">
        <authorList>
            <consortium name="Ensembl"/>
        </authorList>
    </citation>
    <scope>IDENTIFICATION</scope>
</reference>
<dbReference type="Gene3D" id="1.10.10.10">
    <property type="entry name" value="Winged helix-like DNA-binding domain superfamily/Winged helix DNA-binding domain"/>
    <property type="match status" value="1"/>
</dbReference>
<dbReference type="AlphaFoldDB" id="A0A8C4N7K6"/>
<accession>A0A8C4N7K6</accession>
<dbReference type="PANTHER" id="PTHR23022">
    <property type="entry name" value="TRANSPOSABLE ELEMENT-RELATED"/>
    <property type="match status" value="1"/>
</dbReference>
<dbReference type="OMA" id="WGIEHAN"/>
<dbReference type="Pfam" id="PF13358">
    <property type="entry name" value="DDE_3"/>
    <property type="match status" value="1"/>
</dbReference>
<feature type="domain" description="Sleeping Beauty transposase HTH" evidence="4">
    <location>
        <begin position="1"/>
        <end position="52"/>
    </location>
</feature>
<evidence type="ECO:0000259" key="3">
    <source>
        <dbReference type="Pfam" id="PF13358"/>
    </source>
</evidence>
<dbReference type="GO" id="GO:0006313">
    <property type="term" value="P:DNA transposition"/>
    <property type="evidence" value="ECO:0007669"/>
    <property type="project" value="InterPro"/>
</dbReference>
<feature type="region of interest" description="Disordered" evidence="1">
    <location>
        <begin position="1"/>
        <end position="31"/>
    </location>
</feature>
<dbReference type="InterPro" id="IPR036388">
    <property type="entry name" value="WH-like_DNA-bd_sf"/>
</dbReference>
<dbReference type="InterPro" id="IPR052338">
    <property type="entry name" value="Transposase_5"/>
</dbReference>
<dbReference type="Pfam" id="PF25787">
    <property type="entry name" value="HTH_SB"/>
    <property type="match status" value="1"/>
</dbReference>
<feature type="domain" description="Transposase Tc1-like" evidence="2">
    <location>
        <begin position="71"/>
        <end position="140"/>
    </location>
</feature>
<evidence type="ECO:0000259" key="4">
    <source>
        <dbReference type="Pfam" id="PF25787"/>
    </source>
</evidence>
<evidence type="ECO:0008006" key="7">
    <source>
        <dbReference type="Google" id="ProtNLM"/>
    </source>
</evidence>
<feature type="domain" description="Tc1-like transposase DDE" evidence="3">
    <location>
        <begin position="149"/>
        <end position="295"/>
    </location>
</feature>
<dbReference type="Proteomes" id="UP000694388">
    <property type="component" value="Unplaced"/>
</dbReference>
<dbReference type="GeneTree" id="ENSGT01140000282498"/>
<dbReference type="InterPro" id="IPR002492">
    <property type="entry name" value="Transposase_Tc1-like"/>
</dbReference>
<dbReference type="InterPro" id="IPR036397">
    <property type="entry name" value="RNaseH_sf"/>
</dbReference>
<sequence>MPRSKEISEDLRKRGVDAHRSGKGDKTISKDAGLHQSTVMQRVHKWRKLHTIVTPSRSGHPMKITPRGRGTIIQEVTKNPRVTFKDLQASHVLANVSVRESTIRKTLSKNGVHRRIPRRRALLSKKNIDTCLKFAKDHLDDLEGYWKNVLWTDESKVDLFGLNEKCYVYRKPNTVFHHKDLVPTVKHGGGSIMVWGCFAVSGPWRLAILEGTMNSGLYQQILQENVRASFREQKLNRKWVTQQDNNPKHTSKSTTEWLNQKRFYVLEWPRQSPDLNANEMLWSNLKRAVHANISELNRLCEEEWDQNPPSRCAGLIKSSRKRLVEVAAPQGGATSEGSQTCSDKEIECWIILL</sequence>
<keyword evidence="6" id="KW-1185">Reference proteome</keyword>
<evidence type="ECO:0000313" key="5">
    <source>
        <dbReference type="Ensembl" id="ENSEBUP00000002360.1"/>
    </source>
</evidence>
<proteinExistence type="predicted"/>
<evidence type="ECO:0000259" key="2">
    <source>
        <dbReference type="Pfam" id="PF01498"/>
    </source>
</evidence>
<dbReference type="GO" id="GO:0003677">
    <property type="term" value="F:DNA binding"/>
    <property type="evidence" value="ECO:0007669"/>
    <property type="project" value="InterPro"/>
</dbReference>
<dbReference type="Gene3D" id="3.30.420.10">
    <property type="entry name" value="Ribonuclease H-like superfamily/Ribonuclease H"/>
    <property type="match status" value="1"/>
</dbReference>
<evidence type="ECO:0000256" key="1">
    <source>
        <dbReference type="SAM" id="MobiDB-lite"/>
    </source>
</evidence>
<protein>
    <recommendedName>
        <fullName evidence="7">Transposase</fullName>
    </recommendedName>
</protein>
<name>A0A8C4N7K6_EPTBU</name>
<dbReference type="InterPro" id="IPR038717">
    <property type="entry name" value="Tc1-like_DDE_dom"/>
</dbReference>
<dbReference type="PANTHER" id="PTHR23022:SF135">
    <property type="entry name" value="SI:DKEY-77F5.3"/>
    <property type="match status" value="1"/>
</dbReference>
<dbReference type="Ensembl" id="ENSEBUT00000002713.1">
    <property type="protein sequence ID" value="ENSEBUP00000002360.1"/>
    <property type="gene ID" value="ENSEBUG00000001844.1"/>
</dbReference>
<dbReference type="SUPFAM" id="SSF46689">
    <property type="entry name" value="Homeodomain-like"/>
    <property type="match status" value="1"/>
</dbReference>
<organism evidence="5 6">
    <name type="scientific">Eptatretus burgeri</name>
    <name type="common">Inshore hagfish</name>
    <dbReference type="NCBI Taxonomy" id="7764"/>
    <lineage>
        <taxon>Eukaryota</taxon>
        <taxon>Metazoa</taxon>
        <taxon>Chordata</taxon>
        <taxon>Craniata</taxon>
        <taxon>Vertebrata</taxon>
        <taxon>Cyclostomata</taxon>
        <taxon>Myxini</taxon>
        <taxon>Myxiniformes</taxon>
        <taxon>Myxinidae</taxon>
        <taxon>Eptatretinae</taxon>
        <taxon>Eptatretus</taxon>
    </lineage>
</organism>